<dbReference type="AlphaFoldDB" id="A0A0D7KBC2"/>
<sequence>MTTSAAAALRLPSELTHRQATACLAQLLQSVGGAAPGSALVVDAAPLRVFDTSALAVLLEFRREALAAGLRFAVQGLPQALQGMAGLYGVDGLLNDAA</sequence>
<dbReference type="EMBL" id="JXYQ01000019">
    <property type="protein sequence ID" value="KJA11227.1"/>
    <property type="molecule type" value="Genomic_DNA"/>
</dbReference>
<evidence type="ECO:0000313" key="4">
    <source>
        <dbReference type="Proteomes" id="UP000032566"/>
    </source>
</evidence>
<organism evidence="2 4">
    <name type="scientific">Acidovorax temperans</name>
    <dbReference type="NCBI Taxonomy" id="80878"/>
    <lineage>
        <taxon>Bacteria</taxon>
        <taxon>Pseudomonadati</taxon>
        <taxon>Pseudomonadota</taxon>
        <taxon>Betaproteobacteria</taxon>
        <taxon>Burkholderiales</taxon>
        <taxon>Comamonadaceae</taxon>
        <taxon>Acidovorax</taxon>
    </lineage>
</organism>
<evidence type="ECO:0000313" key="5">
    <source>
        <dbReference type="Proteomes" id="UP000316993"/>
    </source>
</evidence>
<reference evidence="3 5" key="2">
    <citation type="submission" date="2019-06" db="EMBL/GenBank/DDBJ databases">
        <title>Genomic Encyclopedia of Archaeal and Bacterial Type Strains, Phase II (KMG-II): from individual species to whole genera.</title>
        <authorList>
            <person name="Goeker M."/>
        </authorList>
    </citation>
    <scope>NUCLEOTIDE SEQUENCE [LARGE SCALE GENOMIC DNA]</scope>
    <source>
        <strain evidence="3 5">DSM 7270</strain>
    </source>
</reference>
<dbReference type="InterPro" id="IPR002645">
    <property type="entry name" value="STAS_dom"/>
</dbReference>
<reference evidence="2 4" key="1">
    <citation type="submission" date="2014-12" db="EMBL/GenBank/DDBJ databases">
        <title>Isolation of bacteria from lake water.</title>
        <authorList>
            <person name="Sheng K.-Y."/>
            <person name="Chin P.-S."/>
            <person name="Chan K.-G."/>
            <person name="Tan G.S."/>
        </authorList>
    </citation>
    <scope>NUCLEOTIDE SEQUENCE [LARGE SCALE GENOMIC DNA]</scope>
    <source>
        <strain evidence="2 4">KY4</strain>
    </source>
</reference>
<gene>
    <name evidence="3" type="ORF">BDD18_1132</name>
    <name evidence="2" type="ORF">RP29_07375</name>
</gene>
<dbReference type="InterPro" id="IPR036513">
    <property type="entry name" value="STAS_dom_sf"/>
</dbReference>
<proteinExistence type="predicted"/>
<dbReference type="Proteomes" id="UP000316993">
    <property type="component" value="Unassembled WGS sequence"/>
</dbReference>
<feature type="domain" description="STAS" evidence="1">
    <location>
        <begin position="1"/>
        <end position="98"/>
    </location>
</feature>
<evidence type="ECO:0000313" key="3">
    <source>
        <dbReference type="EMBL" id="TQN07976.1"/>
    </source>
</evidence>
<dbReference type="Gene3D" id="3.30.750.24">
    <property type="entry name" value="STAS domain"/>
    <property type="match status" value="1"/>
</dbReference>
<accession>A0A0D7KBC2</accession>
<dbReference type="OrthoDB" id="9156744at2"/>
<evidence type="ECO:0000313" key="2">
    <source>
        <dbReference type="EMBL" id="KJA11227.1"/>
    </source>
</evidence>
<dbReference type="STRING" id="80878.RP29_07375"/>
<dbReference type="PATRIC" id="fig|80878.5.peg.805"/>
<keyword evidence="4" id="KW-1185">Reference proteome</keyword>
<dbReference type="InterPro" id="IPR058548">
    <property type="entry name" value="MlaB-like_STAS"/>
</dbReference>
<name>A0A0D7KBC2_9BURK</name>
<comment type="caution">
    <text evidence="2">The sequence shown here is derived from an EMBL/GenBank/DDBJ whole genome shotgun (WGS) entry which is preliminary data.</text>
</comment>
<evidence type="ECO:0000259" key="1">
    <source>
        <dbReference type="PROSITE" id="PS50801"/>
    </source>
</evidence>
<protein>
    <submittedName>
        <fullName evidence="2">Anti-sigma-factor antagonist</fullName>
    </submittedName>
    <submittedName>
        <fullName evidence="3">Phospholipid transport system transporter-binding protein</fullName>
    </submittedName>
</protein>
<dbReference type="EMBL" id="VFPV01000001">
    <property type="protein sequence ID" value="TQN07976.1"/>
    <property type="molecule type" value="Genomic_DNA"/>
</dbReference>
<dbReference type="SUPFAM" id="SSF52091">
    <property type="entry name" value="SpoIIaa-like"/>
    <property type="match status" value="1"/>
</dbReference>
<dbReference type="RefSeq" id="WP_044397037.1">
    <property type="nucleotide sequence ID" value="NZ_CP117193.1"/>
</dbReference>
<dbReference type="Proteomes" id="UP000032566">
    <property type="component" value="Unassembled WGS sequence"/>
</dbReference>
<dbReference type="Pfam" id="PF13466">
    <property type="entry name" value="STAS_2"/>
    <property type="match status" value="1"/>
</dbReference>
<dbReference type="PROSITE" id="PS50801">
    <property type="entry name" value="STAS"/>
    <property type="match status" value="1"/>
</dbReference>